<gene>
    <name evidence="6" type="ORF">SAMN05216179_3287</name>
</gene>
<keyword evidence="1" id="KW-0175">Coiled coil</keyword>
<evidence type="ECO:0000313" key="7">
    <source>
        <dbReference type="Proteomes" id="UP000184184"/>
    </source>
</evidence>
<feature type="compositionally biased region" description="Acidic residues" evidence="2">
    <location>
        <begin position="57"/>
        <end position="73"/>
    </location>
</feature>
<evidence type="ECO:0000256" key="2">
    <source>
        <dbReference type="SAM" id="MobiDB-lite"/>
    </source>
</evidence>
<keyword evidence="7" id="KW-1185">Reference proteome</keyword>
<dbReference type="STRING" id="1027249.SAMN05216179_3287"/>
<feature type="chain" id="PRO_5039339176" description="DUF4349 domain-containing protein" evidence="4">
    <location>
        <begin position="23"/>
        <end position="307"/>
    </location>
</feature>
<feature type="domain" description="DUF4349" evidence="5">
    <location>
        <begin position="79"/>
        <end position="294"/>
    </location>
</feature>
<feature type="signal peptide" evidence="4">
    <location>
        <begin position="1"/>
        <end position="22"/>
    </location>
</feature>
<dbReference type="RefSeq" id="WP_073202917.1">
    <property type="nucleotide sequence ID" value="NZ_FRCZ01000007.1"/>
</dbReference>
<dbReference type="EMBL" id="FRCZ01000007">
    <property type="protein sequence ID" value="SHN31549.1"/>
    <property type="molecule type" value="Genomic_DNA"/>
</dbReference>
<dbReference type="Proteomes" id="UP000184184">
    <property type="component" value="Unassembled WGS sequence"/>
</dbReference>
<dbReference type="InterPro" id="IPR025645">
    <property type="entry name" value="DUF4349"/>
</dbReference>
<evidence type="ECO:0000256" key="1">
    <source>
        <dbReference type="SAM" id="Coils"/>
    </source>
</evidence>
<evidence type="ECO:0000259" key="5">
    <source>
        <dbReference type="Pfam" id="PF14257"/>
    </source>
</evidence>
<feature type="coiled-coil region" evidence="1">
    <location>
        <begin position="197"/>
        <end position="224"/>
    </location>
</feature>
<accession>A0A1M7QKS5</accession>
<evidence type="ECO:0000256" key="4">
    <source>
        <dbReference type="SAM" id="SignalP"/>
    </source>
</evidence>
<keyword evidence="3" id="KW-0812">Transmembrane</keyword>
<feature type="region of interest" description="Disordered" evidence="2">
    <location>
        <begin position="19"/>
        <end position="73"/>
    </location>
</feature>
<dbReference type="PROSITE" id="PS51257">
    <property type="entry name" value="PROKAR_LIPOPROTEIN"/>
    <property type="match status" value="1"/>
</dbReference>
<name>A0A1M7QKS5_9BACI</name>
<reference evidence="6 7" key="1">
    <citation type="submission" date="2016-11" db="EMBL/GenBank/DDBJ databases">
        <authorList>
            <person name="Jaros S."/>
            <person name="Januszkiewicz K."/>
            <person name="Wedrychowicz H."/>
        </authorList>
    </citation>
    <scope>NUCLEOTIDE SEQUENCE [LARGE SCALE GENOMIC DNA]</scope>
    <source>
        <strain evidence="6 7">CGMCC 1.10681</strain>
    </source>
</reference>
<protein>
    <recommendedName>
        <fullName evidence="5">DUF4349 domain-containing protein</fullName>
    </recommendedName>
</protein>
<organism evidence="6 7">
    <name type="scientific">Gracilibacillus kekensis</name>
    <dbReference type="NCBI Taxonomy" id="1027249"/>
    <lineage>
        <taxon>Bacteria</taxon>
        <taxon>Bacillati</taxon>
        <taxon>Bacillota</taxon>
        <taxon>Bacilli</taxon>
        <taxon>Bacillales</taxon>
        <taxon>Bacillaceae</taxon>
        <taxon>Gracilibacillus</taxon>
    </lineage>
</organism>
<evidence type="ECO:0000313" key="6">
    <source>
        <dbReference type="EMBL" id="SHN31549.1"/>
    </source>
</evidence>
<keyword evidence="4" id="KW-0732">Signal</keyword>
<dbReference type="AlphaFoldDB" id="A0A1M7QKS5"/>
<evidence type="ECO:0000256" key="3">
    <source>
        <dbReference type="SAM" id="Phobius"/>
    </source>
</evidence>
<feature type="compositionally biased region" description="Acidic residues" evidence="2">
    <location>
        <begin position="22"/>
        <end position="33"/>
    </location>
</feature>
<sequence>MKKFSYLLLVVLLLTACSSDGGSDESSDAELVMEDSGGQPGLSNNQAEMNDSKMEEVESIEEESSETDNVEDVESVEDRKIIYNANFQLESESFDDMITFLENQTDSYQGYIVTSNYSNHEEEKQRLGSLTIRIPAERFQDFIAMVEDGNLKILDKSVSGEDVTEQFVDLSSRLKSKKVVEERLLSFMEDAEKTEDLLKISNDLADVQEDIEQLTGKIKYLENQSDFATIHMELVERKVDMPSVQDESLTTWEKTQEQFLKSIQTLLSIASAIFVFLVGNAPVLILLSVIGIIIYFSVKRNIPKKDS</sequence>
<dbReference type="Pfam" id="PF14257">
    <property type="entry name" value="DUF4349"/>
    <property type="match status" value="1"/>
</dbReference>
<feature type="transmembrane region" description="Helical" evidence="3">
    <location>
        <begin position="266"/>
        <end position="298"/>
    </location>
</feature>
<keyword evidence="3" id="KW-0472">Membrane</keyword>
<proteinExistence type="predicted"/>
<keyword evidence="3" id="KW-1133">Transmembrane helix</keyword>
<dbReference type="OrthoDB" id="5381491at2"/>